<feature type="transmembrane region" description="Helical" evidence="1">
    <location>
        <begin position="97"/>
        <end position="121"/>
    </location>
</feature>
<dbReference type="AlphaFoldDB" id="A0A839T1Y2"/>
<comment type="caution">
    <text evidence="2">The sequence shown here is derived from an EMBL/GenBank/DDBJ whole genome shotgun (WGS) entry which is preliminary data.</text>
</comment>
<reference evidence="2 3" key="1">
    <citation type="submission" date="2020-08" db="EMBL/GenBank/DDBJ databases">
        <title>Genomic Encyclopedia of Type Strains, Phase III (KMG-III): the genomes of soil and plant-associated and newly described type strains.</title>
        <authorList>
            <person name="Whitman W."/>
        </authorList>
    </citation>
    <scope>NUCLEOTIDE SEQUENCE [LARGE SCALE GENOMIC DNA]</scope>
    <source>
        <strain evidence="2 3">CECT 4462</strain>
    </source>
</reference>
<name>A0A839T1Y2_AZOMA</name>
<evidence type="ECO:0000256" key="1">
    <source>
        <dbReference type="SAM" id="Phobius"/>
    </source>
</evidence>
<keyword evidence="1" id="KW-0472">Membrane</keyword>
<evidence type="ECO:0000313" key="3">
    <source>
        <dbReference type="Proteomes" id="UP000549250"/>
    </source>
</evidence>
<accession>A0A839T1Y2</accession>
<dbReference type="Gene3D" id="3.40.50.12580">
    <property type="match status" value="1"/>
</dbReference>
<evidence type="ECO:0000313" key="2">
    <source>
        <dbReference type="EMBL" id="MBB3102969.1"/>
    </source>
</evidence>
<dbReference type="EMBL" id="JACHXI010000005">
    <property type="protein sequence ID" value="MBB3102969.1"/>
    <property type="molecule type" value="Genomic_DNA"/>
</dbReference>
<evidence type="ECO:0008006" key="4">
    <source>
        <dbReference type="Google" id="ProtNLM"/>
    </source>
</evidence>
<gene>
    <name evidence="2" type="ORF">FHR87_001364</name>
</gene>
<sequence length="596" mass="67695">MPASLNNWSLMLPVTALLYLLIVIVAQFCGVMLAAMPPLEISSDLLRSLGLAFAVFQLVSRWSNLLVRRQWLMGCAGMLLIWCAETAVDTLDYRGFFFIFLIILAWVLATVLLFRCLLLYLSHYPIETLLWVGVVAQVVMSLAWIGNGLLDGLQSSLQAVIDSCSMTALLAYSLAMVLARLSRMDVHATCHNRLQRWAKATDPVRVPVRICFPFIAQVHQIFHSLPIAVALAQRYPDMEVHLAGFAQNLRFARRLIEERVGPVPLHYDHLYRPWSAWIRNRDRLVGSKKRVLRANQLYFSGFDALVTPERTSLYLREICPSSLKLIGTKHGAGDRAVAYAPELAFFDFLLLPGNKEASRLLELGYTAPGRFAAGIYAKLDWITLQHGNRPRLFDNDRPTVLYNPHFEQELSSWPLVGRQVLDYFAQSTGYNLIFAPHIRMFDPPTPEKYAALCEYQRYPHMLIDLGSDRCVDMTYTLAADIYIGDVSSQVVEFVTRPRPCIFLNPRNVAWQDDVHYRFWNLGPVVTDIADLDKVIDEAVRHYQDFEQRQRDYLQATLGLIEPGQSGARGADAIVGFLRQIGAGEIESRQDTQQRRA</sequence>
<feature type="transmembrane region" description="Helical" evidence="1">
    <location>
        <begin position="12"/>
        <end position="35"/>
    </location>
</feature>
<dbReference type="RefSeq" id="WP_183165941.1">
    <property type="nucleotide sequence ID" value="NZ_JACHXI010000005.1"/>
</dbReference>
<feature type="transmembrane region" description="Helical" evidence="1">
    <location>
        <begin position="157"/>
        <end position="179"/>
    </location>
</feature>
<feature type="transmembrane region" description="Helical" evidence="1">
    <location>
        <begin position="128"/>
        <end position="145"/>
    </location>
</feature>
<keyword evidence="1" id="KW-1133">Transmembrane helix</keyword>
<protein>
    <recommendedName>
        <fullName evidence="4">Glycerophosphotransferase</fullName>
    </recommendedName>
</protein>
<organism evidence="2 3">
    <name type="scientific">Azomonas macrocytogenes</name>
    <name type="common">Azotobacter macrocytogenes</name>
    <dbReference type="NCBI Taxonomy" id="69962"/>
    <lineage>
        <taxon>Bacteria</taxon>
        <taxon>Pseudomonadati</taxon>
        <taxon>Pseudomonadota</taxon>
        <taxon>Gammaproteobacteria</taxon>
        <taxon>Pseudomonadales</taxon>
        <taxon>Pseudomonadaceae</taxon>
        <taxon>Azomonas</taxon>
    </lineage>
</organism>
<dbReference type="Proteomes" id="UP000549250">
    <property type="component" value="Unassembled WGS sequence"/>
</dbReference>
<feature type="transmembrane region" description="Helical" evidence="1">
    <location>
        <begin position="41"/>
        <end position="59"/>
    </location>
</feature>
<proteinExistence type="predicted"/>
<dbReference type="InterPro" id="IPR043148">
    <property type="entry name" value="TagF_C"/>
</dbReference>
<keyword evidence="3" id="KW-1185">Reference proteome</keyword>
<keyword evidence="1" id="KW-0812">Transmembrane</keyword>